<dbReference type="OrthoDB" id="5297955at2"/>
<proteinExistence type="predicted"/>
<reference evidence="4 5" key="1">
    <citation type="submission" date="2013-06" db="EMBL/GenBank/DDBJ databases">
        <title>Draft genome sequence of Thauera terpenica.</title>
        <authorList>
            <person name="Liu B."/>
            <person name="Frostegard A.H."/>
            <person name="Shapleigh J.P."/>
        </authorList>
    </citation>
    <scope>NUCLEOTIDE SEQUENCE [LARGE SCALE GENOMIC DNA]</scope>
    <source>
        <strain evidence="4 5">58Eu</strain>
    </source>
</reference>
<organism evidence="4 5">
    <name type="scientific">Thauera terpenica 58Eu</name>
    <dbReference type="NCBI Taxonomy" id="1348657"/>
    <lineage>
        <taxon>Bacteria</taxon>
        <taxon>Pseudomonadati</taxon>
        <taxon>Pseudomonadota</taxon>
        <taxon>Betaproteobacteria</taxon>
        <taxon>Rhodocyclales</taxon>
        <taxon>Zoogloeaceae</taxon>
        <taxon>Thauera</taxon>
    </lineage>
</organism>
<dbReference type="PANTHER" id="PTHR41542">
    <property type="entry name" value="BLL5807 PROTEIN"/>
    <property type="match status" value="1"/>
</dbReference>
<dbReference type="PATRIC" id="fig|1348657.5.peg.3060"/>
<dbReference type="Pfam" id="PF04280">
    <property type="entry name" value="Tim44"/>
    <property type="match status" value="1"/>
</dbReference>
<evidence type="ECO:0000313" key="4">
    <source>
        <dbReference type="EMBL" id="EPZ14506.1"/>
    </source>
</evidence>
<sequence>MKNLILTLIFAVLSLGFGVAEVEAKRLGGGSSFGMKRQATPQQAPRQPAAGQTPASGAAAAAPKRSWMGPIAGLAAGLGLAALFSHLGLGEGMASFVMILLLAAAAFFVFRLLFRRGTNAPQNQNQNLRYAASGAAPDTVSALRPAPAAAMTGATALSGLDQARADGFDVDGFARQAKLNFIRLQAANDAGNLDDLREFTTPEVFAEVRLQITERGSAEQRTDVVELNAEVIDVAQENARYVVSVRFHGLLREEEGAAPAAFEEVWHLTKPVSGEGGWLVAGIEQVG</sequence>
<evidence type="ECO:0000256" key="1">
    <source>
        <dbReference type="SAM" id="MobiDB-lite"/>
    </source>
</evidence>
<dbReference type="AlphaFoldDB" id="S9ZIV4"/>
<dbReference type="STRING" id="1348657.M622_05855"/>
<dbReference type="Proteomes" id="UP000015455">
    <property type="component" value="Unassembled WGS sequence"/>
</dbReference>
<feature type="compositionally biased region" description="Low complexity" evidence="1">
    <location>
        <begin position="37"/>
        <end position="57"/>
    </location>
</feature>
<dbReference type="PANTHER" id="PTHR41542:SF1">
    <property type="entry name" value="BLL5807 PROTEIN"/>
    <property type="match status" value="1"/>
</dbReference>
<evidence type="ECO:0000259" key="3">
    <source>
        <dbReference type="SMART" id="SM00978"/>
    </source>
</evidence>
<dbReference type="SUPFAM" id="SSF54427">
    <property type="entry name" value="NTF2-like"/>
    <property type="match status" value="1"/>
</dbReference>
<dbReference type="RefSeq" id="WP_021250460.1">
    <property type="nucleotide sequence ID" value="NZ_ATJV01000081.1"/>
</dbReference>
<keyword evidence="2" id="KW-1133">Transmembrane helix</keyword>
<accession>S9ZIV4</accession>
<name>S9ZIV4_9RHOO</name>
<dbReference type="EMBL" id="ATJV01000081">
    <property type="protein sequence ID" value="EPZ14506.1"/>
    <property type="molecule type" value="Genomic_DNA"/>
</dbReference>
<feature type="transmembrane region" description="Helical" evidence="2">
    <location>
        <begin position="96"/>
        <end position="114"/>
    </location>
</feature>
<comment type="caution">
    <text evidence="4">The sequence shown here is derived from an EMBL/GenBank/DDBJ whole genome shotgun (WGS) entry which is preliminary data.</text>
</comment>
<evidence type="ECO:0000313" key="5">
    <source>
        <dbReference type="Proteomes" id="UP000015455"/>
    </source>
</evidence>
<protein>
    <recommendedName>
        <fullName evidence="3">Tim44-like domain-containing protein</fullName>
    </recommendedName>
</protein>
<keyword evidence="2" id="KW-0812">Transmembrane</keyword>
<dbReference type="InterPro" id="IPR007379">
    <property type="entry name" value="Tim44-like_dom"/>
</dbReference>
<keyword evidence="2" id="KW-0472">Membrane</keyword>
<gene>
    <name evidence="4" type="ORF">M622_05855</name>
</gene>
<dbReference type="eggNOG" id="COG4395">
    <property type="taxonomic scope" value="Bacteria"/>
</dbReference>
<feature type="transmembrane region" description="Helical" evidence="2">
    <location>
        <begin position="67"/>
        <end position="89"/>
    </location>
</feature>
<keyword evidence="5" id="KW-1185">Reference proteome</keyword>
<evidence type="ECO:0000256" key="2">
    <source>
        <dbReference type="SAM" id="Phobius"/>
    </source>
</evidence>
<dbReference type="Gene3D" id="3.10.450.240">
    <property type="match status" value="1"/>
</dbReference>
<dbReference type="InterPro" id="IPR032710">
    <property type="entry name" value="NTF2-like_dom_sf"/>
</dbReference>
<dbReference type="SMART" id="SM00978">
    <property type="entry name" value="Tim44"/>
    <property type="match status" value="1"/>
</dbReference>
<feature type="region of interest" description="Disordered" evidence="1">
    <location>
        <begin position="33"/>
        <end position="57"/>
    </location>
</feature>
<feature type="domain" description="Tim44-like" evidence="3">
    <location>
        <begin position="156"/>
        <end position="285"/>
    </location>
</feature>